<evidence type="ECO:0000313" key="3">
    <source>
        <dbReference type="Proteomes" id="UP000028181"/>
    </source>
</evidence>
<evidence type="ECO:0000259" key="1">
    <source>
        <dbReference type="PROSITE" id="PS51186"/>
    </source>
</evidence>
<dbReference type="OrthoDB" id="8453373at2"/>
<dbReference type="Proteomes" id="UP000028181">
    <property type="component" value="Plasmid pHAMBI540a"/>
</dbReference>
<dbReference type="GeneID" id="24260946"/>
<dbReference type="eggNOG" id="COG0454">
    <property type="taxonomic scope" value="Bacteria"/>
</dbReference>
<name>A0A068T1Z3_NEOGA</name>
<dbReference type="AlphaFoldDB" id="A0A068T1Z3"/>
<dbReference type="Gene3D" id="3.40.630.30">
    <property type="match status" value="1"/>
</dbReference>
<dbReference type="PANTHER" id="PTHR47237:SF2">
    <property type="entry name" value="BLL4206 PROTEIN"/>
    <property type="match status" value="1"/>
</dbReference>
<keyword evidence="3" id="KW-1185">Reference proteome</keyword>
<feature type="domain" description="N-acetyltransferase" evidence="1">
    <location>
        <begin position="6"/>
        <end position="141"/>
    </location>
</feature>
<dbReference type="PANTHER" id="PTHR47237">
    <property type="entry name" value="SLL0310 PROTEIN"/>
    <property type="match status" value="1"/>
</dbReference>
<organism evidence="2 3">
    <name type="scientific">Neorhizobium galegae bv. orientalis str. HAMBI 540</name>
    <dbReference type="NCBI Taxonomy" id="1028800"/>
    <lineage>
        <taxon>Bacteria</taxon>
        <taxon>Pseudomonadati</taxon>
        <taxon>Pseudomonadota</taxon>
        <taxon>Alphaproteobacteria</taxon>
        <taxon>Hyphomicrobiales</taxon>
        <taxon>Rhizobiaceae</taxon>
        <taxon>Rhizobium/Agrobacterium group</taxon>
        <taxon>Neorhizobium</taxon>
    </lineage>
</organism>
<dbReference type="InterPro" id="IPR016181">
    <property type="entry name" value="Acyl_CoA_acyltransferase"/>
</dbReference>
<dbReference type="InterPro" id="IPR000182">
    <property type="entry name" value="GNAT_dom"/>
</dbReference>
<dbReference type="PROSITE" id="PS51186">
    <property type="entry name" value="GNAT"/>
    <property type="match status" value="1"/>
</dbReference>
<gene>
    <name evidence="2" type="primary">yitH</name>
    <name evidence="2" type="ORF">RG540_PA08440</name>
</gene>
<accession>A0A068T1Z3</accession>
<keyword evidence="2" id="KW-0614">Plasmid</keyword>
<dbReference type="SUPFAM" id="SSF55729">
    <property type="entry name" value="Acyl-CoA N-acyltransferases (Nat)"/>
    <property type="match status" value="1"/>
</dbReference>
<dbReference type="EMBL" id="HG938354">
    <property type="protein sequence ID" value="CDN51520.1"/>
    <property type="molecule type" value="Genomic_DNA"/>
</dbReference>
<dbReference type="Gene3D" id="3.40.630.90">
    <property type="match status" value="1"/>
</dbReference>
<sequence length="278" mass="29250">MPVGDIETTPFGIEHLDRAIHLSREAGWPHRLQDWQVALHLSEGVVALDETGEVVGTALMTPYGDDCATINMVIVGANLRGRGVGRRLMDAVLGLGGERPLRLIATSDGLPLYEKLGFLKTGAVFQHQGTVGEVPAPTDTETAMAADLAEITAIDRDAFGVARSALIAKFAEIGEFAVIRRNGKIAGFACIRTFGRGEVIGPVVATDLEDAKSLVGHYMSRRAGAFLRVDTGDAGLAAWLAEHSLAHAGGGIAMARPVVARPATSTFTTFALANQALG</sequence>
<dbReference type="Pfam" id="PF18014">
    <property type="entry name" value="Acetyltransf_18"/>
    <property type="match status" value="1"/>
</dbReference>
<keyword evidence="2" id="KW-0808">Transferase</keyword>
<dbReference type="PATRIC" id="fig|1028800.3.peg.5471"/>
<dbReference type="InterPro" id="IPR052729">
    <property type="entry name" value="Acyl/Acetyltrans_Enzymes"/>
</dbReference>
<geneLocation type="plasmid" evidence="3">
    <name>II</name>
</geneLocation>
<dbReference type="GO" id="GO:0016747">
    <property type="term" value="F:acyltransferase activity, transferring groups other than amino-acyl groups"/>
    <property type="evidence" value="ECO:0007669"/>
    <property type="project" value="InterPro"/>
</dbReference>
<proteinExistence type="predicted"/>
<dbReference type="HOGENOM" id="CLU_063450_1_0_5"/>
<dbReference type="CDD" id="cd04301">
    <property type="entry name" value="NAT_SF"/>
    <property type="match status" value="1"/>
</dbReference>
<dbReference type="InterPro" id="IPR041496">
    <property type="entry name" value="YitH/HolE_GNAT"/>
</dbReference>
<dbReference type="RefSeq" id="WP_041365017.1">
    <property type="nucleotide sequence ID" value="NZ_HG938354.1"/>
</dbReference>
<evidence type="ECO:0000313" key="2">
    <source>
        <dbReference type="EMBL" id="CDN51520.1"/>
    </source>
</evidence>
<dbReference type="KEGG" id="ngg:RG540_PA08440"/>
<dbReference type="Pfam" id="PF00583">
    <property type="entry name" value="Acetyltransf_1"/>
    <property type="match status" value="1"/>
</dbReference>
<reference evidence="3" key="1">
    <citation type="journal article" date="2014" name="BMC Genomics">
        <title>Genome sequencing of two Neorhizobium galegae strains reveals a noeT gene responsible for the unusual acetylation of the nodulation factors.</title>
        <authorList>
            <person name="Osterman J."/>
            <person name="Marsh J."/>
            <person name="Laine P.K."/>
            <person name="Zeng Z."/>
            <person name="Alatalo E."/>
            <person name="Sullivan J.T."/>
            <person name="Young J.P."/>
            <person name="Thomas-Oates J."/>
            <person name="Paulin L."/>
            <person name="Lindstrom K."/>
        </authorList>
    </citation>
    <scope>NUCLEOTIDE SEQUENCE [LARGE SCALE GENOMIC DNA]</scope>
    <source>
        <strain evidence="3">HAMBI 540</strain>
    </source>
</reference>
<protein>
    <submittedName>
        <fullName evidence="2">Uncharacterized N-acetyltransferase YitH</fullName>
    </submittedName>
</protein>